<dbReference type="Proteomes" id="UP001500752">
    <property type="component" value="Unassembled WGS sequence"/>
</dbReference>
<keyword evidence="3" id="KW-1185">Reference proteome</keyword>
<reference evidence="3" key="1">
    <citation type="journal article" date="2019" name="Int. J. Syst. Evol. Microbiol.">
        <title>The Global Catalogue of Microorganisms (GCM) 10K type strain sequencing project: providing services to taxonomists for standard genome sequencing and annotation.</title>
        <authorList>
            <consortium name="The Broad Institute Genomics Platform"/>
            <consortium name="The Broad Institute Genome Sequencing Center for Infectious Disease"/>
            <person name="Wu L."/>
            <person name="Ma J."/>
        </authorList>
    </citation>
    <scope>NUCLEOTIDE SEQUENCE [LARGE SCALE GENOMIC DNA]</scope>
    <source>
        <strain evidence="3">JCM 30742</strain>
    </source>
</reference>
<dbReference type="EMBL" id="BAABEO010000053">
    <property type="protein sequence ID" value="GAA3705884.1"/>
    <property type="molecule type" value="Genomic_DNA"/>
</dbReference>
<gene>
    <name evidence="2" type="ORF">GCM10023081_47110</name>
</gene>
<accession>A0ABP7DIE4</accession>
<evidence type="ECO:0000313" key="3">
    <source>
        <dbReference type="Proteomes" id="UP001500752"/>
    </source>
</evidence>
<comment type="caution">
    <text evidence="2">The sequence shown here is derived from an EMBL/GenBank/DDBJ whole genome shotgun (WGS) entry which is preliminary data.</text>
</comment>
<name>A0ABP7DIE4_9MICC</name>
<protein>
    <recommendedName>
        <fullName evidence="4">Vegetative protein</fullName>
    </recommendedName>
</protein>
<feature type="region of interest" description="Disordered" evidence="1">
    <location>
        <begin position="163"/>
        <end position="205"/>
    </location>
</feature>
<evidence type="ECO:0000256" key="1">
    <source>
        <dbReference type="SAM" id="MobiDB-lite"/>
    </source>
</evidence>
<feature type="region of interest" description="Disordered" evidence="1">
    <location>
        <begin position="75"/>
        <end position="121"/>
    </location>
</feature>
<sequence length="205" mass="22125">MATIITATTVRGDQYPADAFHVTPATIALLEAHGWKAPKPKAAPAPASCIADECDGKQSVRGYCRKHYQRLLKHGDPNTVMKTGRTAKPKQEPEPDAPELPTPAVPTEHPAPQARPRPAAPAARPVHAAPATATKLCLVNGCKEPHKAYGYCAAHLEQWETTGRAPDATGPAPVTYASEEQRRDAHNKRQRELFEAGRRRRGAAA</sequence>
<evidence type="ECO:0000313" key="2">
    <source>
        <dbReference type="EMBL" id="GAA3705884.1"/>
    </source>
</evidence>
<proteinExistence type="predicted"/>
<dbReference type="RefSeq" id="WP_345154912.1">
    <property type="nucleotide sequence ID" value="NZ_BAABEO010000053.1"/>
</dbReference>
<evidence type="ECO:0008006" key="4">
    <source>
        <dbReference type="Google" id="ProtNLM"/>
    </source>
</evidence>
<organism evidence="2 3">
    <name type="scientific">Arthrobacter ginkgonis</name>
    <dbReference type="NCBI Taxonomy" id="1630594"/>
    <lineage>
        <taxon>Bacteria</taxon>
        <taxon>Bacillati</taxon>
        <taxon>Actinomycetota</taxon>
        <taxon>Actinomycetes</taxon>
        <taxon>Micrococcales</taxon>
        <taxon>Micrococcaceae</taxon>
        <taxon>Arthrobacter</taxon>
    </lineage>
</organism>